<keyword evidence="2" id="KW-1185">Reference proteome</keyword>
<evidence type="ECO:0000313" key="1">
    <source>
        <dbReference type="EMBL" id="KAJ9606815.1"/>
    </source>
</evidence>
<proteinExistence type="predicted"/>
<comment type="caution">
    <text evidence="1">The sequence shown here is derived from an EMBL/GenBank/DDBJ whole genome shotgun (WGS) entry which is preliminary data.</text>
</comment>
<dbReference type="EMBL" id="JAPDRK010000013">
    <property type="protein sequence ID" value="KAJ9606815.1"/>
    <property type="molecule type" value="Genomic_DNA"/>
</dbReference>
<protein>
    <submittedName>
        <fullName evidence="1">Uncharacterized protein</fullName>
    </submittedName>
</protein>
<name>A0AA38X573_9EURO</name>
<accession>A0AA38X573</accession>
<dbReference type="Proteomes" id="UP001172673">
    <property type="component" value="Unassembled WGS sequence"/>
</dbReference>
<dbReference type="AlphaFoldDB" id="A0AA38X573"/>
<organism evidence="1 2">
    <name type="scientific">Cladophialophora chaetospira</name>
    <dbReference type="NCBI Taxonomy" id="386627"/>
    <lineage>
        <taxon>Eukaryota</taxon>
        <taxon>Fungi</taxon>
        <taxon>Dikarya</taxon>
        <taxon>Ascomycota</taxon>
        <taxon>Pezizomycotina</taxon>
        <taxon>Eurotiomycetes</taxon>
        <taxon>Chaetothyriomycetidae</taxon>
        <taxon>Chaetothyriales</taxon>
        <taxon>Herpotrichiellaceae</taxon>
        <taxon>Cladophialophora</taxon>
    </lineage>
</organism>
<gene>
    <name evidence="1" type="ORF">H2200_008825</name>
</gene>
<evidence type="ECO:0000313" key="2">
    <source>
        <dbReference type="Proteomes" id="UP001172673"/>
    </source>
</evidence>
<sequence>MPAWQWWRRLGRKTIRKESSSERAKCERELTIRELCSTDRYLDRSESAEHFVQHRSRDHPFDSDWSYAAYGARPRKWYPRFSWGIYTSTRTQSLNDLIEDDDDSERAPDTGIVGPTTANSGAEDVLLSLDEDICHRCRGITIESVNVGDDYAPTSLQALIESDNAVHGYDHSSPQELSGSAETCKLCGLLSYICDYEHFSNQWTPDRYRIFISFESALLIRLN</sequence>
<reference evidence="1" key="1">
    <citation type="submission" date="2022-10" db="EMBL/GenBank/DDBJ databases">
        <title>Culturing micro-colonial fungi from biological soil crusts in the Mojave desert and describing Neophaeococcomyces mojavensis, and introducing the new genera and species Taxawa tesnikishii.</title>
        <authorList>
            <person name="Kurbessoian T."/>
            <person name="Stajich J.E."/>
        </authorList>
    </citation>
    <scope>NUCLEOTIDE SEQUENCE</scope>
    <source>
        <strain evidence="1">TK_41</strain>
    </source>
</reference>